<accession>A0A1I7X3M2</accession>
<evidence type="ECO:0000313" key="1">
    <source>
        <dbReference type="Proteomes" id="UP000095283"/>
    </source>
</evidence>
<organism evidence="1 2">
    <name type="scientific">Heterorhabditis bacteriophora</name>
    <name type="common">Entomopathogenic nematode worm</name>
    <dbReference type="NCBI Taxonomy" id="37862"/>
    <lineage>
        <taxon>Eukaryota</taxon>
        <taxon>Metazoa</taxon>
        <taxon>Ecdysozoa</taxon>
        <taxon>Nematoda</taxon>
        <taxon>Chromadorea</taxon>
        <taxon>Rhabditida</taxon>
        <taxon>Rhabditina</taxon>
        <taxon>Rhabditomorpha</taxon>
        <taxon>Strongyloidea</taxon>
        <taxon>Heterorhabditidae</taxon>
        <taxon>Heterorhabditis</taxon>
    </lineage>
</organism>
<dbReference type="WBParaSite" id="Hba_12025">
    <property type="protein sequence ID" value="Hba_12025"/>
    <property type="gene ID" value="Hba_12025"/>
</dbReference>
<protein>
    <submittedName>
        <fullName evidence="2">Phage tail protein</fullName>
    </submittedName>
</protein>
<reference evidence="2" key="1">
    <citation type="submission" date="2016-11" db="UniProtKB">
        <authorList>
            <consortium name="WormBaseParasite"/>
        </authorList>
    </citation>
    <scope>IDENTIFICATION</scope>
</reference>
<name>A0A1I7X3M2_HETBA</name>
<evidence type="ECO:0000313" key="2">
    <source>
        <dbReference type="WBParaSite" id="Hba_12025"/>
    </source>
</evidence>
<keyword evidence="1" id="KW-1185">Reference proteome</keyword>
<dbReference type="Proteomes" id="UP000095283">
    <property type="component" value="Unplaced"/>
</dbReference>
<proteinExistence type="predicted"/>
<sequence>MELIPYMITTTNGQKFSLNDPMDATHNRWLGGTAITSTPSTGSQTLRI</sequence>
<dbReference type="AlphaFoldDB" id="A0A1I7X3M2"/>